<dbReference type="PROSITE" id="PS50893">
    <property type="entry name" value="ABC_TRANSPORTER_2"/>
    <property type="match status" value="1"/>
</dbReference>
<proteinExistence type="predicted"/>
<keyword evidence="7 8" id="KW-0472">Membrane</keyword>
<dbReference type="InterPro" id="IPR036640">
    <property type="entry name" value="ABC1_TM_sf"/>
</dbReference>
<keyword evidence="5 11" id="KW-0067">ATP-binding</keyword>
<dbReference type="PROSITE" id="PS00211">
    <property type="entry name" value="ABC_TRANSPORTER_1"/>
    <property type="match status" value="1"/>
</dbReference>
<accession>A0A134AEN9</accession>
<evidence type="ECO:0000313" key="12">
    <source>
        <dbReference type="Proteomes" id="UP000070442"/>
    </source>
</evidence>
<dbReference type="GO" id="GO:0005524">
    <property type="term" value="F:ATP binding"/>
    <property type="evidence" value="ECO:0007669"/>
    <property type="project" value="UniProtKB-KW"/>
</dbReference>
<reference evidence="12" key="1">
    <citation type="submission" date="2016-01" db="EMBL/GenBank/DDBJ databases">
        <authorList>
            <person name="Mitreva M."/>
            <person name="Pepin K.H."/>
            <person name="Mihindukulasuriya K.A."/>
            <person name="Fulton R."/>
            <person name="Fronick C."/>
            <person name="O'Laughlin M."/>
            <person name="Miner T."/>
            <person name="Herter B."/>
            <person name="Rosa B.A."/>
            <person name="Cordes M."/>
            <person name="Tomlinson C."/>
            <person name="Wollam A."/>
            <person name="Palsikar V.B."/>
            <person name="Mardis E.R."/>
            <person name="Wilson R.K."/>
        </authorList>
    </citation>
    <scope>NUCLEOTIDE SEQUENCE [LARGE SCALE GENOMIC DNA]</scope>
    <source>
        <strain evidence="12">DNF00729</strain>
    </source>
</reference>
<dbReference type="PATRIC" id="fig|755172.3.peg.1106"/>
<dbReference type="CDD" id="cd07346">
    <property type="entry name" value="ABC_6TM_exporters"/>
    <property type="match status" value="1"/>
</dbReference>
<feature type="transmembrane region" description="Helical" evidence="8">
    <location>
        <begin position="165"/>
        <end position="182"/>
    </location>
</feature>
<feature type="transmembrane region" description="Helical" evidence="8">
    <location>
        <begin position="21"/>
        <end position="43"/>
    </location>
</feature>
<dbReference type="Proteomes" id="UP000070442">
    <property type="component" value="Unassembled WGS sequence"/>
</dbReference>
<dbReference type="Gene3D" id="3.40.50.300">
    <property type="entry name" value="P-loop containing nucleotide triphosphate hydrolases"/>
    <property type="match status" value="1"/>
</dbReference>
<sequence>MMKGVKFMDLLKKYIKRNKAPYFISVLFAILGVISNLFVYIILSKMIISLIDSSQDFYYYINKIFLILSCLVIKEVFMFLSTMISHKTAYQIIRDIRKSLMEKLFNMPLGDILNESTGKLKDIIVNQVDNTETTLAHMIPEMTANLVGPIILFVYMLILDYRLSLISLIPLVIGGFFMAGPMKRMKVKFPQAVKIGQDMNNSVVEYINGIEVIKTFNQGEKSYKKYRDNVYKKANYYYDWMGENTRDYAISMSIAPVGILTIIPFGLYFCMNGSLDGGVFLTLIILSFGTIQNIMRVMTFEDDIGRMSTIFEEIKNILCARELSHNNANLDIKNHNIEMKNVDFSYEKDKQVLNNININIEEGSVNALVGESGSGKSTIAKLISGFWDVDSGSISIGNVNIKDMSLEKLSSTISYVAQDNFLFDMSIKDNIRIGNKNASDEEIIEVCKKSACHDFIMKLSDGYDTRVGEAGKHLSGGERQRISIARAMIKNAPIVILDEATSYIDPENEALIQDAISELVKGKTLIIIAHRLKTIIDVDNIFLIKNGEVACKGSHEKLLKESKDYHDLWVTALKGEKDA</sequence>
<dbReference type="PANTHER" id="PTHR43394:SF1">
    <property type="entry name" value="ATP-BINDING CASSETTE SUB-FAMILY B MEMBER 10, MITOCHONDRIAL"/>
    <property type="match status" value="1"/>
</dbReference>
<dbReference type="InterPro" id="IPR017871">
    <property type="entry name" value="ABC_transporter-like_CS"/>
</dbReference>
<evidence type="ECO:0000313" key="11">
    <source>
        <dbReference type="EMBL" id="KXB66197.1"/>
    </source>
</evidence>
<evidence type="ECO:0000256" key="6">
    <source>
        <dbReference type="ARBA" id="ARBA00022989"/>
    </source>
</evidence>
<dbReference type="GO" id="GO:0016887">
    <property type="term" value="F:ATP hydrolysis activity"/>
    <property type="evidence" value="ECO:0007669"/>
    <property type="project" value="InterPro"/>
</dbReference>
<feature type="domain" description="ABC transmembrane type-1" evidence="10">
    <location>
        <begin position="23"/>
        <end position="300"/>
    </location>
</feature>
<dbReference type="PROSITE" id="PS50929">
    <property type="entry name" value="ABC_TM1F"/>
    <property type="match status" value="1"/>
</dbReference>
<keyword evidence="6 8" id="KW-1133">Transmembrane helix</keyword>
<dbReference type="InterPro" id="IPR003439">
    <property type="entry name" value="ABC_transporter-like_ATP-bd"/>
</dbReference>
<keyword evidence="3 8" id="KW-0812">Transmembrane</keyword>
<feature type="domain" description="ABC transporter" evidence="9">
    <location>
        <begin position="337"/>
        <end position="571"/>
    </location>
</feature>
<dbReference type="GO" id="GO:0015421">
    <property type="term" value="F:ABC-type oligopeptide transporter activity"/>
    <property type="evidence" value="ECO:0007669"/>
    <property type="project" value="TreeGrafter"/>
</dbReference>
<dbReference type="EMBL" id="LSDG01000034">
    <property type="protein sequence ID" value="KXB66197.1"/>
    <property type="molecule type" value="Genomic_DNA"/>
</dbReference>
<evidence type="ECO:0000256" key="2">
    <source>
        <dbReference type="ARBA" id="ARBA00022448"/>
    </source>
</evidence>
<dbReference type="Pfam" id="PF00664">
    <property type="entry name" value="ABC_membrane"/>
    <property type="match status" value="1"/>
</dbReference>
<dbReference type="InterPro" id="IPR011527">
    <property type="entry name" value="ABC1_TM_dom"/>
</dbReference>
<dbReference type="Pfam" id="PF00005">
    <property type="entry name" value="ABC_tran"/>
    <property type="match status" value="1"/>
</dbReference>
<evidence type="ECO:0000256" key="4">
    <source>
        <dbReference type="ARBA" id="ARBA00022741"/>
    </source>
</evidence>
<feature type="transmembrane region" description="Helical" evidence="8">
    <location>
        <begin position="248"/>
        <end position="267"/>
    </location>
</feature>
<keyword evidence="2" id="KW-0813">Transport</keyword>
<feature type="transmembrane region" description="Helical" evidence="8">
    <location>
        <begin position="63"/>
        <end position="84"/>
    </location>
</feature>
<evidence type="ECO:0000256" key="8">
    <source>
        <dbReference type="SAM" id="Phobius"/>
    </source>
</evidence>
<evidence type="ECO:0000256" key="5">
    <source>
        <dbReference type="ARBA" id="ARBA00022840"/>
    </source>
</evidence>
<feature type="transmembrane region" description="Helical" evidence="8">
    <location>
        <begin position="279"/>
        <end position="298"/>
    </location>
</feature>
<dbReference type="STRING" id="755172.HMPREF1863_01146"/>
<dbReference type="PANTHER" id="PTHR43394">
    <property type="entry name" value="ATP-DEPENDENT PERMEASE MDL1, MITOCHONDRIAL"/>
    <property type="match status" value="1"/>
</dbReference>
<dbReference type="FunFam" id="3.40.50.300:FF:000287">
    <property type="entry name" value="Multidrug ABC transporter ATP-binding protein"/>
    <property type="match status" value="1"/>
</dbReference>
<dbReference type="Gene3D" id="1.20.1560.10">
    <property type="entry name" value="ABC transporter type 1, transmembrane domain"/>
    <property type="match status" value="1"/>
</dbReference>
<comment type="caution">
    <text evidence="11">The sequence shown here is derived from an EMBL/GenBank/DDBJ whole genome shotgun (WGS) entry which is preliminary data.</text>
</comment>
<name>A0A134AEN9_9FIRM</name>
<dbReference type="AlphaFoldDB" id="A0A134AEN9"/>
<evidence type="ECO:0000256" key="7">
    <source>
        <dbReference type="ARBA" id="ARBA00023136"/>
    </source>
</evidence>
<keyword evidence="12" id="KW-1185">Reference proteome</keyword>
<dbReference type="InterPro" id="IPR003593">
    <property type="entry name" value="AAA+_ATPase"/>
</dbReference>
<dbReference type="InterPro" id="IPR027417">
    <property type="entry name" value="P-loop_NTPase"/>
</dbReference>
<dbReference type="SMART" id="SM00382">
    <property type="entry name" value="AAA"/>
    <property type="match status" value="1"/>
</dbReference>
<protein>
    <submittedName>
        <fullName evidence="11">ABC transporter, ATP-binding protein</fullName>
    </submittedName>
</protein>
<dbReference type="GO" id="GO:0005886">
    <property type="term" value="C:plasma membrane"/>
    <property type="evidence" value="ECO:0007669"/>
    <property type="project" value="UniProtKB-SubCell"/>
</dbReference>
<comment type="subcellular location">
    <subcellularLocation>
        <location evidence="1">Cell membrane</location>
        <topology evidence="1">Multi-pass membrane protein</topology>
    </subcellularLocation>
</comment>
<evidence type="ECO:0000256" key="1">
    <source>
        <dbReference type="ARBA" id="ARBA00004651"/>
    </source>
</evidence>
<dbReference type="SUPFAM" id="SSF90123">
    <property type="entry name" value="ABC transporter transmembrane region"/>
    <property type="match status" value="1"/>
</dbReference>
<evidence type="ECO:0000259" key="9">
    <source>
        <dbReference type="PROSITE" id="PS50893"/>
    </source>
</evidence>
<dbReference type="InterPro" id="IPR039421">
    <property type="entry name" value="Type_1_exporter"/>
</dbReference>
<dbReference type="SUPFAM" id="SSF52540">
    <property type="entry name" value="P-loop containing nucleoside triphosphate hydrolases"/>
    <property type="match status" value="1"/>
</dbReference>
<organism evidence="11 12">
    <name type="scientific">Aedoeadaptatus coxii</name>
    <dbReference type="NCBI Taxonomy" id="755172"/>
    <lineage>
        <taxon>Bacteria</taxon>
        <taxon>Bacillati</taxon>
        <taxon>Bacillota</taxon>
        <taxon>Tissierellia</taxon>
        <taxon>Tissierellales</taxon>
        <taxon>Peptoniphilaceae</taxon>
        <taxon>Aedoeadaptatus</taxon>
    </lineage>
</organism>
<keyword evidence="4" id="KW-0547">Nucleotide-binding</keyword>
<gene>
    <name evidence="11" type="ORF">HMPREF1863_01146</name>
</gene>
<evidence type="ECO:0000256" key="3">
    <source>
        <dbReference type="ARBA" id="ARBA00022692"/>
    </source>
</evidence>
<evidence type="ECO:0000259" key="10">
    <source>
        <dbReference type="PROSITE" id="PS50929"/>
    </source>
</evidence>